<organism evidence="8 9">
    <name type="scientific">Paenibacillus dendrobii</name>
    <dbReference type="NCBI Taxonomy" id="2691084"/>
    <lineage>
        <taxon>Bacteria</taxon>
        <taxon>Bacillati</taxon>
        <taxon>Bacillota</taxon>
        <taxon>Bacilli</taxon>
        <taxon>Bacillales</taxon>
        <taxon>Paenibacillaceae</taxon>
        <taxon>Paenibacillus</taxon>
    </lineage>
</organism>
<dbReference type="InterPro" id="IPR020846">
    <property type="entry name" value="MFS_dom"/>
</dbReference>
<comment type="caution">
    <text evidence="8">The sequence shown here is derived from an EMBL/GenBank/DDBJ whole genome shotgun (WGS) entry which is preliminary data.</text>
</comment>
<feature type="transmembrane region" description="Helical" evidence="6">
    <location>
        <begin position="235"/>
        <end position="256"/>
    </location>
</feature>
<evidence type="ECO:0000313" key="9">
    <source>
        <dbReference type="Proteomes" id="UP000460318"/>
    </source>
</evidence>
<feature type="transmembrane region" description="Helical" evidence="6">
    <location>
        <begin position="324"/>
        <end position="346"/>
    </location>
</feature>
<evidence type="ECO:0000256" key="6">
    <source>
        <dbReference type="SAM" id="Phobius"/>
    </source>
</evidence>
<feature type="transmembrane region" description="Helical" evidence="6">
    <location>
        <begin position="105"/>
        <end position="128"/>
    </location>
</feature>
<feature type="transmembrane region" description="Helical" evidence="6">
    <location>
        <begin position="300"/>
        <end position="318"/>
    </location>
</feature>
<comment type="subcellular location">
    <subcellularLocation>
        <location evidence="1">Cell membrane</location>
        <topology evidence="1">Multi-pass membrane protein</topology>
    </subcellularLocation>
</comment>
<dbReference type="GO" id="GO:0022857">
    <property type="term" value="F:transmembrane transporter activity"/>
    <property type="evidence" value="ECO:0007669"/>
    <property type="project" value="InterPro"/>
</dbReference>
<dbReference type="Proteomes" id="UP000460318">
    <property type="component" value="Unassembled WGS sequence"/>
</dbReference>
<dbReference type="EMBL" id="WUBI01000004">
    <property type="protein sequence ID" value="MWV46277.1"/>
    <property type="molecule type" value="Genomic_DNA"/>
</dbReference>
<keyword evidence="2" id="KW-0813">Transport</keyword>
<evidence type="ECO:0000256" key="3">
    <source>
        <dbReference type="ARBA" id="ARBA00022692"/>
    </source>
</evidence>
<evidence type="ECO:0000259" key="7">
    <source>
        <dbReference type="PROSITE" id="PS50850"/>
    </source>
</evidence>
<feature type="transmembrane region" description="Helical" evidence="6">
    <location>
        <begin position="390"/>
        <end position="409"/>
    </location>
</feature>
<dbReference type="InterPro" id="IPR036259">
    <property type="entry name" value="MFS_trans_sf"/>
</dbReference>
<dbReference type="PANTHER" id="PTHR11360:SF290">
    <property type="entry name" value="MONOCARBOXYLATE MFS PERMEASE"/>
    <property type="match status" value="1"/>
</dbReference>
<dbReference type="InterPro" id="IPR050327">
    <property type="entry name" value="Proton-linked_MCT"/>
</dbReference>
<feature type="transmembrane region" description="Helical" evidence="6">
    <location>
        <begin position="169"/>
        <end position="190"/>
    </location>
</feature>
<dbReference type="Gene3D" id="1.20.1250.20">
    <property type="entry name" value="MFS general substrate transporter like domains"/>
    <property type="match status" value="2"/>
</dbReference>
<evidence type="ECO:0000256" key="1">
    <source>
        <dbReference type="ARBA" id="ARBA00004651"/>
    </source>
</evidence>
<evidence type="ECO:0000256" key="4">
    <source>
        <dbReference type="ARBA" id="ARBA00022989"/>
    </source>
</evidence>
<feature type="transmembrane region" description="Helical" evidence="6">
    <location>
        <begin position="51"/>
        <end position="68"/>
    </location>
</feature>
<dbReference type="AlphaFoldDB" id="A0A7X3IQ99"/>
<accession>A0A7X3IQ99</accession>
<feature type="transmembrane region" description="Helical" evidence="6">
    <location>
        <begin position="80"/>
        <end position="99"/>
    </location>
</feature>
<keyword evidence="4 6" id="KW-1133">Transmembrane helix</keyword>
<proteinExistence type="predicted"/>
<feature type="transmembrane region" description="Helical" evidence="6">
    <location>
        <begin position="140"/>
        <end position="163"/>
    </location>
</feature>
<keyword evidence="9" id="KW-1185">Reference proteome</keyword>
<name>A0A7X3IQ99_9BACL</name>
<dbReference type="InterPro" id="IPR011701">
    <property type="entry name" value="MFS"/>
</dbReference>
<gene>
    <name evidence="8" type="ORF">GRF59_21980</name>
</gene>
<dbReference type="PROSITE" id="PS50850">
    <property type="entry name" value="MFS"/>
    <property type="match status" value="1"/>
</dbReference>
<sequence length="422" mass="44278">MSHDKRKIHYAWWILLGLCLMVGLGKAELNNSAGLFLKQVSSDLGVGMGSLSLYFSVSAIITMIFLPIGGKLMAKYDTRLILIIAIILQAGAFAAFGFMHSVWGWYILAIPLAVGGVFITVIAGPVLINQWFKKSKGLALGIMGAAGGVLGAITQPVVGNLIAGQGWRASYMIVGIAVIIIVVPIVLLLIRRSPQDKKTLPYGAESLGGTNAAAASTSADDKGVALAAARKSSAFYALVAFFFLITSAASFSMHIPTYLMNKGFDVSFAGNVMATNMIGVLIGSLLIGYASDKIGTRNTAIGAMLLGMLSIVLLLFAASSTVVISIAVLLFGLVSASIGTLGPALTSSLFGNKEYSQIYSNASLGLAISSIVALPAYGFVFDYTGSYTPVLYAIGVMMIINIVCIGIAFRGKKKLEQAGLWN</sequence>
<keyword evidence="3 6" id="KW-0812">Transmembrane</keyword>
<dbReference type="SUPFAM" id="SSF103473">
    <property type="entry name" value="MFS general substrate transporter"/>
    <property type="match status" value="1"/>
</dbReference>
<feature type="domain" description="Major facilitator superfamily (MFS) profile" evidence="7">
    <location>
        <begin position="11"/>
        <end position="413"/>
    </location>
</feature>
<dbReference type="Pfam" id="PF07690">
    <property type="entry name" value="MFS_1"/>
    <property type="match status" value="1"/>
</dbReference>
<keyword evidence="5 6" id="KW-0472">Membrane</keyword>
<evidence type="ECO:0000256" key="2">
    <source>
        <dbReference type="ARBA" id="ARBA00022448"/>
    </source>
</evidence>
<feature type="transmembrane region" description="Helical" evidence="6">
    <location>
        <begin position="268"/>
        <end position="288"/>
    </location>
</feature>
<evidence type="ECO:0000313" key="8">
    <source>
        <dbReference type="EMBL" id="MWV46277.1"/>
    </source>
</evidence>
<dbReference type="GO" id="GO:0005886">
    <property type="term" value="C:plasma membrane"/>
    <property type="evidence" value="ECO:0007669"/>
    <property type="project" value="UniProtKB-SubCell"/>
</dbReference>
<protein>
    <submittedName>
        <fullName evidence="8">MFS transporter</fullName>
    </submittedName>
</protein>
<evidence type="ECO:0000256" key="5">
    <source>
        <dbReference type="ARBA" id="ARBA00023136"/>
    </source>
</evidence>
<reference evidence="8 9" key="1">
    <citation type="submission" date="2019-12" db="EMBL/GenBank/DDBJ databases">
        <title>Paenibacillus sp. nov., an endophytic bacterium isolated from the stem of Dendrobium.</title>
        <authorList>
            <person name="Zhao R."/>
        </authorList>
    </citation>
    <scope>NUCLEOTIDE SEQUENCE [LARGE SCALE GENOMIC DNA]</scope>
    <source>
        <strain evidence="8 9">HJL G12</strain>
    </source>
</reference>
<dbReference type="PANTHER" id="PTHR11360">
    <property type="entry name" value="MONOCARBOXYLATE TRANSPORTER"/>
    <property type="match status" value="1"/>
</dbReference>
<feature type="transmembrane region" description="Helical" evidence="6">
    <location>
        <begin position="358"/>
        <end position="378"/>
    </location>
</feature>
<dbReference type="RefSeq" id="WP_160499879.1">
    <property type="nucleotide sequence ID" value="NZ_WUBI01000004.1"/>
</dbReference>